<comment type="subcellular location">
    <subcellularLocation>
        <location evidence="1">Cell inner membrane</location>
        <topology evidence="1">Multi-pass membrane protein</topology>
    </subcellularLocation>
</comment>
<reference evidence="17 18" key="1">
    <citation type="submission" date="2019-03" db="EMBL/GenBank/DDBJ databases">
        <title>Genomic Encyclopedia of Type Strains, Phase IV (KMG-IV): sequencing the most valuable type-strain genomes for metagenomic binning, comparative biology and taxonomic classification.</title>
        <authorList>
            <person name="Goeker M."/>
        </authorList>
    </citation>
    <scope>NUCLEOTIDE SEQUENCE [LARGE SCALE GENOMIC DNA]</scope>
    <source>
        <strain evidence="17 18">DSM 101688</strain>
    </source>
</reference>
<keyword evidence="8 16" id="KW-0812">Transmembrane</keyword>
<sequence length="148" mass="15419">MPDTVTDGHMAASTLPSTTPDVSGAQPSEEDSSRSKDRLLATGGILGALAASSCCVLPLVLFSLGISGAWIGNLTALYPYKPIFVTITALFLAGGFYSAYRKPKTACVAGSYCASPTSKRVLKIALWGSTALVILALVFPSLVPYLMK</sequence>
<keyword evidence="4" id="KW-0813">Transport</keyword>
<evidence type="ECO:0000256" key="7">
    <source>
        <dbReference type="ARBA" id="ARBA00022519"/>
    </source>
</evidence>
<evidence type="ECO:0000256" key="5">
    <source>
        <dbReference type="ARBA" id="ARBA00022466"/>
    </source>
</evidence>
<evidence type="ECO:0000256" key="3">
    <source>
        <dbReference type="ARBA" id="ARBA00017053"/>
    </source>
</evidence>
<dbReference type="RefSeq" id="WP_243644743.1">
    <property type="nucleotide sequence ID" value="NZ_CP119676.1"/>
</dbReference>
<protein>
    <recommendedName>
        <fullName evidence="3">Mercuric transport protein MerT</fullName>
    </recommendedName>
    <alternativeName>
        <fullName evidence="13">Mercury ion transport protein</fullName>
    </alternativeName>
</protein>
<organism evidence="17 18">
    <name type="scientific">Varunaivibrio sulfuroxidans</name>
    <dbReference type="NCBI Taxonomy" id="1773489"/>
    <lineage>
        <taxon>Bacteria</taxon>
        <taxon>Pseudomonadati</taxon>
        <taxon>Pseudomonadota</taxon>
        <taxon>Alphaproteobacteria</taxon>
        <taxon>Rhodospirillales</taxon>
        <taxon>Magnetovibrionaceae</taxon>
        <taxon>Varunaivibrio</taxon>
    </lineage>
</organism>
<dbReference type="EMBL" id="SLZW01000004">
    <property type="protein sequence ID" value="TCS62961.1"/>
    <property type="molecule type" value="Genomic_DNA"/>
</dbReference>
<evidence type="ECO:0000256" key="4">
    <source>
        <dbReference type="ARBA" id="ARBA00022448"/>
    </source>
</evidence>
<keyword evidence="18" id="KW-1185">Reference proteome</keyword>
<proteinExistence type="inferred from homology"/>
<evidence type="ECO:0000313" key="18">
    <source>
        <dbReference type="Proteomes" id="UP000295304"/>
    </source>
</evidence>
<keyword evidence="7" id="KW-0997">Cell inner membrane</keyword>
<evidence type="ECO:0000256" key="10">
    <source>
        <dbReference type="ARBA" id="ARBA00022914"/>
    </source>
</evidence>
<dbReference type="AlphaFoldDB" id="A0A4V2UNQ5"/>
<dbReference type="InterPro" id="IPR003457">
    <property type="entry name" value="Transprt_MerT"/>
</dbReference>
<name>A0A4V2UNQ5_9PROT</name>
<keyword evidence="10" id="KW-0476">Mercury</keyword>
<dbReference type="Gene3D" id="1.10.287.910">
    <property type="entry name" value="bacterial mercury transporter, merf"/>
    <property type="match status" value="1"/>
</dbReference>
<keyword evidence="5" id="KW-0475">Mercuric resistance</keyword>
<dbReference type="GO" id="GO:0005886">
    <property type="term" value="C:plasma membrane"/>
    <property type="evidence" value="ECO:0007669"/>
    <property type="project" value="UniProtKB-SubCell"/>
</dbReference>
<evidence type="ECO:0000256" key="12">
    <source>
        <dbReference type="ARBA" id="ARBA00023136"/>
    </source>
</evidence>
<feature type="region of interest" description="Disordered" evidence="15">
    <location>
        <begin position="1"/>
        <end position="35"/>
    </location>
</feature>
<dbReference type="Pfam" id="PF02411">
    <property type="entry name" value="MerT"/>
    <property type="match status" value="1"/>
</dbReference>
<comment type="caution">
    <text evidence="17">The sequence shown here is derived from an EMBL/GenBank/DDBJ whole genome shotgun (WGS) entry which is preliminary data.</text>
</comment>
<keyword evidence="12 16" id="KW-0472">Membrane</keyword>
<feature type="transmembrane region" description="Helical" evidence="16">
    <location>
        <begin position="44"/>
        <end position="71"/>
    </location>
</feature>
<evidence type="ECO:0000256" key="8">
    <source>
        <dbReference type="ARBA" id="ARBA00022692"/>
    </source>
</evidence>
<gene>
    <name evidence="17" type="ORF">EDD55_10450</name>
</gene>
<evidence type="ECO:0000256" key="13">
    <source>
        <dbReference type="ARBA" id="ARBA00030934"/>
    </source>
</evidence>
<evidence type="ECO:0000256" key="16">
    <source>
        <dbReference type="SAM" id="Phobius"/>
    </source>
</evidence>
<feature type="transmembrane region" description="Helical" evidence="16">
    <location>
        <begin position="121"/>
        <end position="143"/>
    </location>
</feature>
<dbReference type="GO" id="GO:0046872">
    <property type="term" value="F:metal ion binding"/>
    <property type="evidence" value="ECO:0007669"/>
    <property type="project" value="UniProtKB-KW"/>
</dbReference>
<evidence type="ECO:0000256" key="9">
    <source>
        <dbReference type="ARBA" id="ARBA00022723"/>
    </source>
</evidence>
<evidence type="ECO:0000313" key="17">
    <source>
        <dbReference type="EMBL" id="TCS62961.1"/>
    </source>
</evidence>
<evidence type="ECO:0000256" key="14">
    <source>
        <dbReference type="ARBA" id="ARBA00045720"/>
    </source>
</evidence>
<evidence type="ECO:0000256" key="2">
    <source>
        <dbReference type="ARBA" id="ARBA00008224"/>
    </source>
</evidence>
<accession>A0A4V2UNQ5</accession>
<evidence type="ECO:0000256" key="6">
    <source>
        <dbReference type="ARBA" id="ARBA00022475"/>
    </source>
</evidence>
<keyword evidence="6" id="KW-1003">Cell membrane</keyword>
<evidence type="ECO:0000256" key="1">
    <source>
        <dbReference type="ARBA" id="ARBA00004429"/>
    </source>
</evidence>
<keyword evidence="11 16" id="KW-1133">Transmembrane helix</keyword>
<comment type="similarity">
    <text evidence="2">Belongs to the MerT family.</text>
</comment>
<evidence type="ECO:0000256" key="11">
    <source>
        <dbReference type="ARBA" id="ARBA00022989"/>
    </source>
</evidence>
<comment type="function">
    <text evidence="14">Involved in mercury resistance. Probably transfers a mercuric ion from the periplasmic Hg(2+)-binding protein MerP to the cytoplasmic mercuric reductase MerA.</text>
</comment>
<keyword evidence="9" id="KW-0479">Metal-binding</keyword>
<dbReference type="GO" id="GO:0015097">
    <property type="term" value="F:mercury ion transmembrane transporter activity"/>
    <property type="evidence" value="ECO:0007669"/>
    <property type="project" value="InterPro"/>
</dbReference>
<evidence type="ECO:0000256" key="15">
    <source>
        <dbReference type="SAM" id="MobiDB-lite"/>
    </source>
</evidence>
<dbReference type="Proteomes" id="UP000295304">
    <property type="component" value="Unassembled WGS sequence"/>
</dbReference>
<feature type="transmembrane region" description="Helical" evidence="16">
    <location>
        <begin position="83"/>
        <end position="100"/>
    </location>
</feature>